<proteinExistence type="inferred from homology"/>
<comment type="similarity">
    <text evidence="1">Belongs to the carbohydrate kinase PfkB family.</text>
</comment>
<sequence>MTTAHRDGPHPPAGTAPGAVVTLGETMALLTTPAQGRVTAGSALPVGIGGAESNVAIGLARLGVPATWISRVGDDALGTYVIREIRAEGVQVVAHRDDTAPTGLMLKELRGGLPRRIRYYRSGSAASHLSAADVDEAAVAAADVLHLTGITPALGPGPLAAVEHAIATARSSGTLVSFDVNYRATLWPRSEAAPVLTRLASLADLLFAGPAEAALLLGTDEPRHEPADVETGAALARKLARLGPGTVVVKLGALGALALRHGETHRAPARPVTVVDAVGAGDAFVAGYLSGVVGGAPVADCLSTGNLLGAAVCAAPGDWEGLPTREELAARSDDEEVIR</sequence>
<dbReference type="CDD" id="cd01166">
    <property type="entry name" value="KdgK"/>
    <property type="match status" value="1"/>
</dbReference>
<evidence type="ECO:0000259" key="4">
    <source>
        <dbReference type="Pfam" id="PF00294"/>
    </source>
</evidence>
<dbReference type="Pfam" id="PF00294">
    <property type="entry name" value="PfkB"/>
    <property type="match status" value="1"/>
</dbReference>
<dbReference type="Gene3D" id="3.40.1190.20">
    <property type="match status" value="1"/>
</dbReference>
<protein>
    <submittedName>
        <fullName evidence="5">Sugar kinase</fullName>
    </submittedName>
</protein>
<dbReference type="PRINTS" id="PR00990">
    <property type="entry name" value="RIBOKINASE"/>
</dbReference>
<dbReference type="PANTHER" id="PTHR43320">
    <property type="entry name" value="SUGAR KINASE"/>
    <property type="match status" value="1"/>
</dbReference>
<name>A0ABY9VCQ0_9ACTN</name>
<organism evidence="5 6">
    <name type="scientific">Streptomyces luomodiensis</name>
    <dbReference type="NCBI Taxonomy" id="3026192"/>
    <lineage>
        <taxon>Bacteria</taxon>
        <taxon>Bacillati</taxon>
        <taxon>Actinomycetota</taxon>
        <taxon>Actinomycetes</taxon>
        <taxon>Kitasatosporales</taxon>
        <taxon>Streptomycetaceae</taxon>
        <taxon>Streptomyces</taxon>
    </lineage>
</organism>
<keyword evidence="6" id="KW-1185">Reference proteome</keyword>
<dbReference type="RefSeq" id="WP_311038232.1">
    <property type="nucleotide sequence ID" value="NZ_CP117522.1"/>
</dbReference>
<reference evidence="5 6" key="1">
    <citation type="submission" date="2023-02" db="EMBL/GenBank/DDBJ databases">
        <title>Streptomyces sp. SCA4-21 with antifungal activity against Fusarium oxysporum f. sp. cubense, Streptomyces sp. SCA2-17 with antifungal activity against Fusarium oxysporum f. sp. cubense.</title>
        <authorList>
            <person name="Qi D."/>
        </authorList>
    </citation>
    <scope>NUCLEOTIDE SEQUENCE [LARGE SCALE GENOMIC DNA]</scope>
    <source>
        <strain evidence="5 6">SCA4-21</strain>
    </source>
</reference>
<evidence type="ECO:0000256" key="2">
    <source>
        <dbReference type="ARBA" id="ARBA00022679"/>
    </source>
</evidence>
<dbReference type="InterPro" id="IPR002139">
    <property type="entry name" value="Ribo/fructo_kinase"/>
</dbReference>
<keyword evidence="3 5" id="KW-0418">Kinase</keyword>
<dbReference type="GO" id="GO:0016301">
    <property type="term" value="F:kinase activity"/>
    <property type="evidence" value="ECO:0007669"/>
    <property type="project" value="UniProtKB-KW"/>
</dbReference>
<accession>A0ABY9VCQ0</accession>
<dbReference type="InterPro" id="IPR029056">
    <property type="entry name" value="Ribokinase-like"/>
</dbReference>
<feature type="domain" description="Carbohydrate kinase PfkB" evidence="4">
    <location>
        <begin position="20"/>
        <end position="324"/>
    </location>
</feature>
<dbReference type="PANTHER" id="PTHR43320:SF2">
    <property type="entry name" value="2-DEHYDRO-3-DEOXYGLUCONOKINASE_2-DEHYDRO-3-DEOXYGALACTONOKINASE"/>
    <property type="match status" value="1"/>
</dbReference>
<evidence type="ECO:0000256" key="3">
    <source>
        <dbReference type="ARBA" id="ARBA00022777"/>
    </source>
</evidence>
<dbReference type="InterPro" id="IPR052700">
    <property type="entry name" value="Carb_kinase_PfkB-like"/>
</dbReference>
<evidence type="ECO:0000256" key="1">
    <source>
        <dbReference type="ARBA" id="ARBA00010688"/>
    </source>
</evidence>
<dbReference type="EMBL" id="CP117522">
    <property type="protein sequence ID" value="WNE99744.1"/>
    <property type="molecule type" value="Genomic_DNA"/>
</dbReference>
<keyword evidence="2" id="KW-0808">Transferase</keyword>
<gene>
    <name evidence="5" type="ORF">PS467_32650</name>
</gene>
<dbReference type="SUPFAM" id="SSF53613">
    <property type="entry name" value="Ribokinase-like"/>
    <property type="match status" value="1"/>
</dbReference>
<evidence type="ECO:0000313" key="6">
    <source>
        <dbReference type="Proteomes" id="UP001305606"/>
    </source>
</evidence>
<evidence type="ECO:0000313" key="5">
    <source>
        <dbReference type="EMBL" id="WNE99744.1"/>
    </source>
</evidence>
<dbReference type="Proteomes" id="UP001305606">
    <property type="component" value="Chromosome"/>
</dbReference>
<dbReference type="InterPro" id="IPR011611">
    <property type="entry name" value="PfkB_dom"/>
</dbReference>